<evidence type="ECO:0000313" key="3">
    <source>
        <dbReference type="EMBL" id="ADU21377.1"/>
    </source>
</evidence>
<dbReference type="KEGG" id="ral:Rumal_0850"/>
<name>E6UIS5_RUMA7</name>
<feature type="chain" id="PRO_5038695592" description="WG containing repeat-containing protein" evidence="2">
    <location>
        <begin position="24"/>
        <end position="523"/>
    </location>
</feature>
<evidence type="ECO:0008006" key="5">
    <source>
        <dbReference type="Google" id="ProtNLM"/>
    </source>
</evidence>
<dbReference type="RefSeq" id="WP_013497555.1">
    <property type="nucleotide sequence ID" value="NC_014833.1"/>
</dbReference>
<evidence type="ECO:0000313" key="4">
    <source>
        <dbReference type="Proteomes" id="UP000006919"/>
    </source>
</evidence>
<dbReference type="OrthoDB" id="210273at2"/>
<feature type="region of interest" description="Disordered" evidence="1">
    <location>
        <begin position="22"/>
        <end position="76"/>
    </location>
</feature>
<dbReference type="Pfam" id="PF14903">
    <property type="entry name" value="WG_beta_rep"/>
    <property type="match status" value="1"/>
</dbReference>
<dbReference type="EMBL" id="CP002403">
    <property type="protein sequence ID" value="ADU21377.1"/>
    <property type="molecule type" value="Genomic_DNA"/>
</dbReference>
<dbReference type="HOGENOM" id="CLU_520615_0_0_9"/>
<dbReference type="InterPro" id="IPR032774">
    <property type="entry name" value="WG_beta_rep"/>
</dbReference>
<dbReference type="Proteomes" id="UP000006919">
    <property type="component" value="Chromosome"/>
</dbReference>
<evidence type="ECO:0000256" key="1">
    <source>
        <dbReference type="SAM" id="MobiDB-lite"/>
    </source>
</evidence>
<keyword evidence="2" id="KW-0732">Signal</keyword>
<feature type="compositionally biased region" description="Low complexity" evidence="1">
    <location>
        <begin position="41"/>
        <end position="60"/>
    </location>
</feature>
<evidence type="ECO:0000256" key="2">
    <source>
        <dbReference type="SAM" id="SignalP"/>
    </source>
</evidence>
<reference evidence="3 4" key="1">
    <citation type="journal article" date="2011" name="J. Bacteriol.">
        <title>Complete genome of the cellulolytic ruminal bacterium Ruminococcus albus 7.</title>
        <authorList>
            <person name="Suen G."/>
            <person name="Stevenson D.M."/>
            <person name="Bruce D.C."/>
            <person name="Chertkov O."/>
            <person name="Copeland A."/>
            <person name="Cheng J.F."/>
            <person name="Detter C."/>
            <person name="Detter J.C."/>
            <person name="Goodwin L.A."/>
            <person name="Han C.S."/>
            <person name="Hauser L.J."/>
            <person name="Ivanova N.N."/>
            <person name="Kyrpides N.C."/>
            <person name="Land M.L."/>
            <person name="Lapidus A."/>
            <person name="Lucas S."/>
            <person name="Ovchinnikova G."/>
            <person name="Pitluck S."/>
            <person name="Tapia R."/>
            <person name="Woyke T."/>
            <person name="Boyum J."/>
            <person name="Mead D."/>
            <person name="Weimer P.J."/>
        </authorList>
    </citation>
    <scope>NUCLEOTIDE SEQUENCE [LARGE SCALE GENOMIC DNA]</scope>
    <source>
        <strain evidence="4">ATCC 27210 / DSM 20455 / JCM 14654 / NCDO 2250 / 7</strain>
    </source>
</reference>
<protein>
    <recommendedName>
        <fullName evidence="5">WG containing repeat-containing protein</fullName>
    </recommendedName>
</protein>
<feature type="signal peptide" evidence="2">
    <location>
        <begin position="1"/>
        <end position="23"/>
    </location>
</feature>
<dbReference type="PROSITE" id="PS51257">
    <property type="entry name" value="PROKAR_LIPOPROTEIN"/>
    <property type="match status" value="1"/>
</dbReference>
<gene>
    <name evidence="3" type="ordered locus">Rumal_0850</name>
</gene>
<proteinExistence type="predicted"/>
<organism evidence="3 4">
    <name type="scientific">Ruminococcus albus (strain ATCC 27210 / DSM 20455 / JCM 14654 / NCDO 2250 / 7)</name>
    <dbReference type="NCBI Taxonomy" id="697329"/>
    <lineage>
        <taxon>Bacteria</taxon>
        <taxon>Bacillati</taxon>
        <taxon>Bacillota</taxon>
        <taxon>Clostridia</taxon>
        <taxon>Eubacteriales</taxon>
        <taxon>Oscillospiraceae</taxon>
        <taxon>Ruminococcus</taxon>
    </lineage>
</organism>
<dbReference type="AlphaFoldDB" id="E6UIS5"/>
<sequence precursor="true">MKSKRLIAITIAALMSIAITSCGGSSNEEKPEESTLAATQPESGESSETATETETASTTEPTEKIEPPADAKPLGDIISGIPASDVKSATLTEIGKIDDKEIRNYHNFLYKSITNNNIQCVDYMGNLLFDGNVDHIARLVNDNPYDTSVFPERPIDLDLYVYYLVADGDFKYCGLMDKEGNVILDANEKAGAFEAINERFIKVYFPEALTEDLNEILFKADIDTFTIMTYNNTAKYSGTVKVYDLQQRKFLENTARKTDTEYSVSDNIVTFNDDDYKLIAVTTDDKIIELEPQEDIAGDFIVKYANGVTPVLDKDRNKLFSTNYGVEKMSGTNEYYRIYDSDIGKRGLMHKSGTVIIEPKFGNIMYLNDGMFSYCNDQSSKNGLLSIDGTVLTDAVYNELTYTGIPGLFCGNENYKYDLIDEKGNIIINDAQMSFKEDFYFYHEGDVYNYLVISKPDKPLEFKSMGIYMGNHLILNKDEMAIYDLVTGEKVLEGFDNAYTAYDNIYTVKDDEITIYRAETSAE</sequence>
<accession>E6UIS5</accession>